<evidence type="ECO:0000313" key="15">
    <source>
        <dbReference type="Proteomes" id="UP000216308"/>
    </source>
</evidence>
<keyword evidence="6 14" id="KW-0808">Transferase</keyword>
<organism evidence="14 15">
    <name type="scientific">Halorubrum halodurans</name>
    <dbReference type="NCBI Taxonomy" id="1383851"/>
    <lineage>
        <taxon>Archaea</taxon>
        <taxon>Methanobacteriati</taxon>
        <taxon>Methanobacteriota</taxon>
        <taxon>Stenosarchaea group</taxon>
        <taxon>Halobacteria</taxon>
        <taxon>Halobacteriales</taxon>
        <taxon>Haloferacaceae</taxon>
        <taxon>Halorubrum</taxon>
    </lineage>
</organism>
<dbReference type="InterPro" id="IPR011004">
    <property type="entry name" value="Trimer_LpxA-like_sf"/>
</dbReference>
<evidence type="ECO:0000256" key="6">
    <source>
        <dbReference type="ARBA" id="ARBA00022679"/>
    </source>
</evidence>
<dbReference type="SUPFAM" id="SSF53448">
    <property type="entry name" value="Nucleotide-diphospho-sugar transferases"/>
    <property type="match status" value="1"/>
</dbReference>
<evidence type="ECO:0000256" key="1">
    <source>
        <dbReference type="ARBA" id="ARBA00005166"/>
    </source>
</evidence>
<gene>
    <name evidence="14" type="ORF">DJ70_08215</name>
</gene>
<dbReference type="InterPro" id="IPR005835">
    <property type="entry name" value="NTP_transferase_dom"/>
</dbReference>
<dbReference type="GO" id="GO:0019134">
    <property type="term" value="F:glucosamine-1-phosphate N-acetyltransferase activity"/>
    <property type="evidence" value="ECO:0007669"/>
    <property type="project" value="UniProtKB-EC"/>
</dbReference>
<evidence type="ECO:0000259" key="12">
    <source>
        <dbReference type="Pfam" id="PF00483"/>
    </source>
</evidence>
<keyword evidence="15" id="KW-1185">Reference proteome</keyword>
<name>A0A256IJ57_9EURY</name>
<dbReference type="SUPFAM" id="SSF51161">
    <property type="entry name" value="Trimeric LpxA-like enzymes"/>
    <property type="match status" value="1"/>
</dbReference>
<feature type="domain" description="Nucleotidyl transferase" evidence="12">
    <location>
        <begin position="2"/>
        <end position="230"/>
    </location>
</feature>
<dbReference type="Gene3D" id="3.90.550.10">
    <property type="entry name" value="Spore Coat Polysaccharide Biosynthesis Protein SpsA, Chain A"/>
    <property type="match status" value="1"/>
</dbReference>
<sequence>MKAVMLAAGKGERLWPLTEHRPKPMLPVANRPLLEHILETLEAACIDEVILVVGSNRERVQDHFGDGHDRDLDITYVTQSRQLGTGHALLQAETHIGESFITLNGDRIITTDLINAVRNQHTTADLVMGVTRVETPSRYGVVDLDGQTVTDITEQPHPDQVRSTYINAGVYAFTPEIFGAIRDTESHGEQALTDALTPFIKDRRLQAVQYRGRWLDVSVPWDLLAVNNALNSAQESSSTPTTTTVDESAVVADTAILGAGTTVHPQAAVLQRTTVGDNVRVGPGAIVENAILLSDVSIEAGAVVTDCIIGANTTIGPNTTIESGTRDVVLNGSVYDDVSFGGLIGDNVSIGGNVTLAPGTLIGNEVTIEGGTRVSGRIADDTHVT</sequence>
<dbReference type="CDD" id="cd04181">
    <property type="entry name" value="NTP_transferase"/>
    <property type="match status" value="1"/>
</dbReference>
<dbReference type="RefSeq" id="WP_094531854.1">
    <property type="nucleotide sequence ID" value="NZ_NHPJ01000082.1"/>
</dbReference>
<dbReference type="Gene3D" id="2.160.10.10">
    <property type="entry name" value="Hexapeptide repeat proteins"/>
    <property type="match status" value="1"/>
</dbReference>
<dbReference type="AlphaFoldDB" id="A0A256IJ57"/>
<accession>A0A256IJ57</accession>
<keyword evidence="9" id="KW-0012">Acyltransferase</keyword>
<dbReference type="EC" id="2.3.1.157" evidence="3"/>
<evidence type="ECO:0000256" key="4">
    <source>
        <dbReference type="ARBA" id="ARBA00012457"/>
    </source>
</evidence>
<protein>
    <recommendedName>
        <fullName evidence="5">Bifunctional protein GlmU</fullName>
        <ecNumber evidence="3">2.3.1.157</ecNumber>
        <ecNumber evidence="4">2.7.7.23</ecNumber>
    </recommendedName>
</protein>
<proteinExistence type="predicted"/>
<evidence type="ECO:0000256" key="9">
    <source>
        <dbReference type="ARBA" id="ARBA00023315"/>
    </source>
</evidence>
<dbReference type="PANTHER" id="PTHR43584">
    <property type="entry name" value="NUCLEOTIDYL TRANSFERASE"/>
    <property type="match status" value="1"/>
</dbReference>
<evidence type="ECO:0000256" key="11">
    <source>
        <dbReference type="ARBA" id="ARBA00048493"/>
    </source>
</evidence>
<dbReference type="Proteomes" id="UP000216308">
    <property type="component" value="Unassembled WGS sequence"/>
</dbReference>
<dbReference type="EC" id="2.7.7.23" evidence="4"/>
<dbReference type="InterPro" id="IPR050065">
    <property type="entry name" value="GlmU-like"/>
</dbReference>
<evidence type="ECO:0000259" key="13">
    <source>
        <dbReference type="Pfam" id="PF25087"/>
    </source>
</evidence>
<evidence type="ECO:0000256" key="8">
    <source>
        <dbReference type="ARBA" id="ARBA00023268"/>
    </source>
</evidence>
<reference evidence="14 15" key="1">
    <citation type="journal article" date="2014" name="Front. Microbiol.">
        <title>Population and genomic analysis of the genus Halorubrum.</title>
        <authorList>
            <person name="Fullmer M.S."/>
            <person name="Soucy S.M."/>
            <person name="Swithers K.S."/>
            <person name="Makkay A.M."/>
            <person name="Wheeler R."/>
            <person name="Ventosa A."/>
            <person name="Gogarten J.P."/>
            <person name="Papke R.T."/>
        </authorList>
    </citation>
    <scope>NUCLEOTIDE SEQUENCE [LARGE SCALE GENOMIC DNA]</scope>
    <source>
        <strain evidence="14 15">Cb34</strain>
    </source>
</reference>
<comment type="catalytic activity">
    <reaction evidence="11">
        <text>N-acetyl-alpha-D-glucosamine 1-phosphate + UTP + H(+) = UDP-N-acetyl-alpha-D-glucosamine + diphosphate</text>
        <dbReference type="Rhea" id="RHEA:13509"/>
        <dbReference type="ChEBI" id="CHEBI:15378"/>
        <dbReference type="ChEBI" id="CHEBI:33019"/>
        <dbReference type="ChEBI" id="CHEBI:46398"/>
        <dbReference type="ChEBI" id="CHEBI:57705"/>
        <dbReference type="ChEBI" id="CHEBI:57776"/>
        <dbReference type="EC" id="2.7.7.23"/>
    </reaction>
</comment>
<evidence type="ECO:0000256" key="2">
    <source>
        <dbReference type="ARBA" id="ARBA00005208"/>
    </source>
</evidence>
<dbReference type="GO" id="GO:0003977">
    <property type="term" value="F:UDP-N-acetylglucosamine diphosphorylase activity"/>
    <property type="evidence" value="ECO:0007669"/>
    <property type="project" value="UniProtKB-EC"/>
</dbReference>
<dbReference type="OrthoDB" id="15372at2157"/>
<dbReference type="PANTHER" id="PTHR43584:SF8">
    <property type="entry name" value="N-ACETYLMURAMATE ALPHA-1-PHOSPHATE URIDYLYLTRANSFERASE"/>
    <property type="match status" value="1"/>
</dbReference>
<dbReference type="Pfam" id="PF00483">
    <property type="entry name" value="NTP_transferase"/>
    <property type="match status" value="1"/>
</dbReference>
<dbReference type="Pfam" id="PF25087">
    <property type="entry name" value="GMPPB_C"/>
    <property type="match status" value="1"/>
</dbReference>
<evidence type="ECO:0000256" key="3">
    <source>
        <dbReference type="ARBA" id="ARBA00012225"/>
    </source>
</evidence>
<keyword evidence="8" id="KW-0511">Multifunctional enzyme</keyword>
<evidence type="ECO:0000256" key="5">
    <source>
        <dbReference type="ARBA" id="ARBA00013414"/>
    </source>
</evidence>
<dbReference type="InterPro" id="IPR056729">
    <property type="entry name" value="GMPPB_C"/>
</dbReference>
<comment type="caution">
    <text evidence="14">The sequence shown here is derived from an EMBL/GenBank/DDBJ whole genome shotgun (WGS) entry which is preliminary data.</text>
</comment>
<feature type="domain" description="Mannose-1-phosphate guanyltransferase C-terminal" evidence="13">
    <location>
        <begin position="255"/>
        <end position="325"/>
    </location>
</feature>
<dbReference type="EMBL" id="NHPJ01000082">
    <property type="protein sequence ID" value="OYR56608.1"/>
    <property type="molecule type" value="Genomic_DNA"/>
</dbReference>
<keyword evidence="7" id="KW-0548">Nucleotidyltransferase</keyword>
<dbReference type="InterPro" id="IPR029044">
    <property type="entry name" value="Nucleotide-diphossugar_trans"/>
</dbReference>
<evidence type="ECO:0000256" key="10">
    <source>
        <dbReference type="ARBA" id="ARBA00048247"/>
    </source>
</evidence>
<comment type="catalytic activity">
    <reaction evidence="10">
        <text>alpha-D-glucosamine 1-phosphate + acetyl-CoA = N-acetyl-alpha-D-glucosamine 1-phosphate + CoA + H(+)</text>
        <dbReference type="Rhea" id="RHEA:13725"/>
        <dbReference type="ChEBI" id="CHEBI:15378"/>
        <dbReference type="ChEBI" id="CHEBI:57287"/>
        <dbReference type="ChEBI" id="CHEBI:57288"/>
        <dbReference type="ChEBI" id="CHEBI:57776"/>
        <dbReference type="ChEBI" id="CHEBI:58516"/>
        <dbReference type="EC" id="2.3.1.157"/>
    </reaction>
</comment>
<comment type="pathway">
    <text evidence="2">Nucleotide-sugar biosynthesis; UDP-N-acetyl-alpha-D-glucosamine biosynthesis; UDP-N-acetyl-alpha-D-glucosamine from N-acetyl-alpha-D-glucosamine 1-phosphate: step 1/1.</text>
</comment>
<evidence type="ECO:0000313" key="14">
    <source>
        <dbReference type="EMBL" id="OYR56608.1"/>
    </source>
</evidence>
<comment type="pathway">
    <text evidence="1">Nucleotide-sugar biosynthesis; UDP-N-acetyl-alpha-D-glucosamine biosynthesis; N-acetyl-alpha-D-glucosamine 1-phosphate from alpha-D-glucosamine 6-phosphate (route II): step 2/2.</text>
</comment>
<evidence type="ECO:0000256" key="7">
    <source>
        <dbReference type="ARBA" id="ARBA00022695"/>
    </source>
</evidence>